<dbReference type="Gene3D" id="3.30.1370.50">
    <property type="entry name" value="R3H-like domain"/>
    <property type="match status" value="1"/>
</dbReference>
<dbReference type="PROSITE" id="PS50174">
    <property type="entry name" value="G_PATCH"/>
    <property type="match status" value="1"/>
</dbReference>
<feature type="domain" description="G-patch" evidence="2">
    <location>
        <begin position="1057"/>
        <end position="1102"/>
    </location>
</feature>
<evidence type="ECO:0000313" key="5">
    <source>
        <dbReference type="Proteomes" id="UP000249464"/>
    </source>
</evidence>
<accession>A0A2X0MLD5</accession>
<evidence type="ECO:0000256" key="1">
    <source>
        <dbReference type="SAM" id="MobiDB-lite"/>
    </source>
</evidence>
<dbReference type="Pfam" id="PF01585">
    <property type="entry name" value="G-patch"/>
    <property type="match status" value="1"/>
</dbReference>
<feature type="compositionally biased region" description="Acidic residues" evidence="1">
    <location>
        <begin position="228"/>
        <end position="245"/>
    </location>
</feature>
<organism evidence="4 5">
    <name type="scientific">Microbotryum silenes-dioicae</name>
    <dbReference type="NCBI Taxonomy" id="796604"/>
    <lineage>
        <taxon>Eukaryota</taxon>
        <taxon>Fungi</taxon>
        <taxon>Dikarya</taxon>
        <taxon>Basidiomycota</taxon>
        <taxon>Pucciniomycotina</taxon>
        <taxon>Microbotryomycetes</taxon>
        <taxon>Microbotryales</taxon>
        <taxon>Microbotryaceae</taxon>
        <taxon>Microbotryum</taxon>
    </lineage>
</organism>
<feature type="region of interest" description="Disordered" evidence="1">
    <location>
        <begin position="310"/>
        <end position="669"/>
    </location>
</feature>
<feature type="compositionally biased region" description="Low complexity" evidence="1">
    <location>
        <begin position="336"/>
        <end position="351"/>
    </location>
</feature>
<feature type="compositionally biased region" description="Basic and acidic residues" evidence="1">
    <location>
        <begin position="210"/>
        <end position="227"/>
    </location>
</feature>
<feature type="compositionally biased region" description="Basic and acidic residues" evidence="1">
    <location>
        <begin position="499"/>
        <end position="517"/>
    </location>
</feature>
<feature type="compositionally biased region" description="Gly residues" evidence="1">
    <location>
        <begin position="34"/>
        <end position="43"/>
    </location>
</feature>
<feature type="compositionally biased region" description="Basic residues" evidence="1">
    <location>
        <begin position="376"/>
        <end position="404"/>
    </location>
</feature>
<dbReference type="SUPFAM" id="SSF82708">
    <property type="entry name" value="R3H domain"/>
    <property type="match status" value="1"/>
</dbReference>
<dbReference type="PANTHER" id="PTHR14195">
    <property type="entry name" value="G PATCH DOMAIN CONTAINING PROTEIN 2"/>
    <property type="match status" value="1"/>
</dbReference>
<dbReference type="STRING" id="796604.A0A2X0MLD5"/>
<evidence type="ECO:0000313" key="4">
    <source>
        <dbReference type="EMBL" id="SGZ12870.1"/>
    </source>
</evidence>
<feature type="compositionally biased region" description="Gly residues" evidence="1">
    <location>
        <begin position="9"/>
        <end position="24"/>
    </location>
</feature>
<protein>
    <submittedName>
        <fullName evidence="4">BQ5605_C028g10531 protein</fullName>
    </submittedName>
</protein>
<feature type="region of interest" description="Disordered" evidence="1">
    <location>
        <begin position="689"/>
        <end position="728"/>
    </location>
</feature>
<dbReference type="SMART" id="SM00443">
    <property type="entry name" value="G_patch"/>
    <property type="match status" value="1"/>
</dbReference>
<feature type="compositionally biased region" description="Basic residues" evidence="1">
    <location>
        <begin position="700"/>
        <end position="713"/>
    </location>
</feature>
<feature type="compositionally biased region" description="Low complexity" evidence="1">
    <location>
        <begin position="639"/>
        <end position="653"/>
    </location>
</feature>
<feature type="compositionally biased region" description="Basic and acidic residues" evidence="1">
    <location>
        <begin position="464"/>
        <end position="473"/>
    </location>
</feature>
<reference evidence="4 5" key="1">
    <citation type="submission" date="2016-11" db="EMBL/GenBank/DDBJ databases">
        <authorList>
            <person name="Jaros S."/>
            <person name="Januszkiewicz K."/>
            <person name="Wedrychowicz H."/>
        </authorList>
    </citation>
    <scope>NUCLEOTIDE SEQUENCE [LARGE SCALE GENOMIC DNA]</scope>
</reference>
<feature type="region of interest" description="Disordered" evidence="1">
    <location>
        <begin position="210"/>
        <end position="247"/>
    </location>
</feature>
<dbReference type="GO" id="GO:0003676">
    <property type="term" value="F:nucleic acid binding"/>
    <property type="evidence" value="ECO:0007669"/>
    <property type="project" value="UniProtKB-UniRule"/>
</dbReference>
<keyword evidence="5" id="KW-1185">Reference proteome</keyword>
<feature type="region of interest" description="Disordered" evidence="1">
    <location>
        <begin position="1"/>
        <end position="161"/>
    </location>
</feature>
<dbReference type="Proteomes" id="UP000249464">
    <property type="component" value="Unassembled WGS sequence"/>
</dbReference>
<dbReference type="AlphaFoldDB" id="A0A2X0MLD5"/>
<feature type="compositionally biased region" description="Pro residues" evidence="1">
    <location>
        <begin position="78"/>
        <end position="95"/>
    </location>
</feature>
<evidence type="ECO:0000259" key="3">
    <source>
        <dbReference type="PROSITE" id="PS51061"/>
    </source>
</evidence>
<dbReference type="PROSITE" id="PS51061">
    <property type="entry name" value="R3H"/>
    <property type="match status" value="1"/>
</dbReference>
<feature type="compositionally biased region" description="Polar residues" evidence="1">
    <location>
        <begin position="61"/>
        <end position="76"/>
    </location>
</feature>
<sequence>MAKGNRGNNRGGARGGGPPGGASRGGAANRGAAAGRGRGGGGASSLRRLQPREDMSELSFDYSSLTEEVSGYNLSPSFPAPKVPTRQPYPPPTPPNGGHSGYHTPKRGVGSSGGRDGRPSQRETNHHQKPISSFRGRGGAAGLGSHNTTTASIGFRPSIRGRGGIVGFTPGGHRPLLVPVTFVAASGLTPKMQGDLDVDEVPGELEEKVVEGHLVESVRDLDQRDESSPEDEESTSESDEQDEVGLELTERIVVEEKEKILVAEGEVGEIEEMEAAPSFVINLTASRVEDCLVPPPLVVPSDFVLGVSSNTAASREEVDSDSDEEEEETEQIVFHPTALTSSNPSSSAPRAARAEVSTPTTTKEAVAASEPMIQPHTKKGPAPKLTKAQKRAGKKARRAGRLHARSGNQHLLVEAESSDEDEQAVDEEDARQGREMFARMELNDDAEGMQVEEGGGTEGEDKGEEAPEPRVGDSDLEWGSDGPPEMETRSSAGIRPKAKKELQKRQRREQRELEKMQRLASGARSHVEKLLGGNRTTDDHARNLLGETEEGDIDLEAARRFAEGLMGSSSGVQKTLDELVDEAREEQEDGQEGWRTTSGSEDDEDESGSESDESSSSGSSGGEEFDSNDELERDHMLGEADAAVDRAMAGAEEVMMDDASSHRDSSISSGAENDAIEAALLAGQTIRLSSVGVSGPGGRRDRKERKRAKKGKGRWVESDSSEEEDDEVRMFTGENTWADNDEDFIQELQVGPQRLASHPLLLLIWMVFWPQDILDTNESLLLGSGRKNRKKLFKAVQNGNFDDIDLMLEDDVLLTSGPSRKLKTKSKASKPTWDGEFADELQAQWENDRAKKSDFKRKRALARAEANEAAPHKFKKGHVPPASFAGSSDVAVINLKMREFILHDLEQGSLSLPPMSKKSRVAVHLLSEAYGLNSKSVGKGKARFPVLVRTQKTTTYGVDERKIRAIISTAEGERMLGGAQYGGRAKGKQGGLWAALSGDGKKSSGAGGGGGGMGGKRHDEGAVVGQGVSQCLRVLLQCSVYSSDGITYCVQADRLGEDNIGFALLKRMGWSEGMQIGRTGGISEPISARIKTNKSGLGSGYSVSRIEAQIMAVGSGQ</sequence>
<dbReference type="Pfam" id="PF01424">
    <property type="entry name" value="R3H"/>
    <property type="match status" value="1"/>
</dbReference>
<feature type="compositionally biased region" description="Acidic residues" evidence="1">
    <location>
        <begin position="578"/>
        <end position="591"/>
    </location>
</feature>
<feature type="compositionally biased region" description="Acidic residues" evidence="1">
    <location>
        <begin position="318"/>
        <end position="330"/>
    </location>
</feature>
<feature type="compositionally biased region" description="Basic and acidic residues" evidence="1">
    <location>
        <begin position="115"/>
        <end position="126"/>
    </location>
</feature>
<dbReference type="InterPro" id="IPR001374">
    <property type="entry name" value="R3H_dom"/>
</dbReference>
<dbReference type="InterPro" id="IPR051189">
    <property type="entry name" value="Splicing_assoc_domain"/>
</dbReference>
<feature type="domain" description="R3H" evidence="3">
    <location>
        <begin position="887"/>
        <end position="951"/>
    </location>
</feature>
<evidence type="ECO:0000259" key="2">
    <source>
        <dbReference type="PROSITE" id="PS50174"/>
    </source>
</evidence>
<dbReference type="InterPro" id="IPR000467">
    <property type="entry name" value="G_patch_dom"/>
</dbReference>
<feature type="region of interest" description="Disordered" evidence="1">
    <location>
        <begin position="999"/>
        <end position="1018"/>
    </location>
</feature>
<feature type="compositionally biased region" description="Acidic residues" evidence="1">
    <location>
        <begin position="416"/>
        <end position="429"/>
    </location>
</feature>
<gene>
    <name evidence="4" type="primary">BQ5605_C028g10531</name>
    <name evidence="4" type="ORF">BQ5605_C028G10531</name>
</gene>
<feature type="compositionally biased region" description="Acidic residues" evidence="1">
    <location>
        <begin position="600"/>
        <end position="613"/>
    </location>
</feature>
<proteinExistence type="predicted"/>
<dbReference type="EMBL" id="FQNC01000080">
    <property type="protein sequence ID" value="SGZ12870.1"/>
    <property type="molecule type" value="Genomic_DNA"/>
</dbReference>
<feature type="compositionally biased region" description="Basic and acidic residues" evidence="1">
    <location>
        <begin position="430"/>
        <end position="442"/>
    </location>
</feature>
<dbReference type="InterPro" id="IPR036867">
    <property type="entry name" value="R3H_dom_sf"/>
</dbReference>
<name>A0A2X0MLD5_9BASI</name>
<feature type="compositionally biased region" description="Gly residues" evidence="1">
    <location>
        <begin position="1005"/>
        <end position="1014"/>
    </location>
</feature>